<dbReference type="SUPFAM" id="SSF51445">
    <property type="entry name" value="(Trans)glycosidases"/>
    <property type="match status" value="1"/>
</dbReference>
<name>A0A1M7U1P2_9RHOB</name>
<dbReference type="CDD" id="cd19607">
    <property type="entry name" value="GTA_TIM-barrel-like"/>
    <property type="match status" value="1"/>
</dbReference>
<protein>
    <submittedName>
        <fullName evidence="4">Putative phage tail protein</fullName>
    </submittedName>
</protein>
<dbReference type="STRING" id="1189325.SAMN04488119_101411"/>
<gene>
    <name evidence="4" type="ORF">SAMN05216200_11411</name>
</gene>
<dbReference type="Proteomes" id="UP000184066">
    <property type="component" value="Unassembled WGS sequence"/>
</dbReference>
<feature type="domain" description="Rcc01698-like C-terminal" evidence="3">
    <location>
        <begin position="1036"/>
        <end position="1134"/>
    </location>
</feature>
<keyword evidence="5" id="KW-1185">Reference proteome</keyword>
<reference evidence="4 5" key="1">
    <citation type="submission" date="2016-12" db="EMBL/GenBank/DDBJ databases">
        <authorList>
            <person name="Song W.-J."/>
            <person name="Kurnit D.M."/>
        </authorList>
    </citation>
    <scope>NUCLEOTIDE SEQUENCE [LARGE SCALE GENOMIC DNA]</scope>
    <source>
        <strain evidence="4 5">CGMCC 1.10808</strain>
    </source>
</reference>
<evidence type="ECO:0000313" key="5">
    <source>
        <dbReference type="Proteomes" id="UP000184066"/>
    </source>
</evidence>
<dbReference type="InterPro" id="IPR056490">
    <property type="entry name" value="Rcc01698_C"/>
</dbReference>
<evidence type="ECO:0000259" key="3">
    <source>
        <dbReference type="Pfam" id="PF23666"/>
    </source>
</evidence>
<dbReference type="InterPro" id="IPR017853">
    <property type="entry name" value="GH"/>
</dbReference>
<dbReference type="Pfam" id="PF13550">
    <property type="entry name" value="Phage-tail_3"/>
    <property type="match status" value="1"/>
</dbReference>
<dbReference type="InterPro" id="IPR032876">
    <property type="entry name" value="J_dom"/>
</dbReference>
<sequence length="1292" mass="136905">MATLALAAAGAAIGGGIGGAVLGVGAAAIGQALGAVAGQYVDSLLLGGSSASQRVAGPRMQSLDVMVAQEGVALPRVEGRARVAGRVIWATRIEEVATTTTQEVGGKGGGGQEVESTDYTYFASFAVAVAEGPVAHFGRLWADGKPLDISGLVVRFYHGGDAQQPDRLLEEKDGAAPAYRGTAYVVFERMPLAQFGRRIPQITFEVFGFSGDLESLVRGVDLIPGTTEWGYHPEVITQVARNAAGKIVSERPENAHRHEGISDLSLSVDMMEEVLPNADTVALVVAWFGDDLRAGLCEIAPRVEVGVKDTAPAAWSAGGLDRAAARVVSQSGGRPAFGSSPADSSVIEAIKHLRGRGKRVVLYPFIMMDIPPGTGKPSPWGGEQGAYPWRGRIAPDPAAAVADEVAAFAGSAAVSDFSIAGGAVSYAGPAEWGYRRFILHLAHLAAAAGGIDAMLVGSEMVGMTQATDAPGVYPFVDVLSDLARDVKAVLPAALVSYAADWSEYHSHRQGGDVWFNMDSLWASPHVDFVGIDNYLPLADWREGTAHLDYDADKGHTSQYSLDYLKSQVEGGEFFDWYYATEADRAAQVRTPINDGAHGEHWVYRQKDIRGWHGAAHHNRPGGVRDAAPTAWAPGAKPVWFTELGAPAVDKAANQPNAFFSANSSEGAYPHHSSGARDDFAQRQFLRAALEWWGEHGAGVVDPAGILIWAWDARPWPEFPTQDSVWADGPDWSLGHWLNGRAGAAPAREAIARRLALHGFGADDLNLADAHGQVDGYATREAVSFREWFQPLELLLALDAFEDFGALTVRARIAAPPAGLVRADDMVDAEGAPRFTATRRALADAPGAAVLRYVNGLGDYESAAVRAAIEEGPEVGLAVAETPLVLDQELALPAVESWLRKAAGARERIAFALPPSAFGVRPGRLIDVLLPSGDRRTLIVESVTEGAARAVVGVDFDAAAINRGRAVRRGAPVALRPRSRSILMEFLDLPLLADQAAPDWRGYVAAHADPWPGGAVLLRSPDEFTGYQSNAVLGLRAAMGETATPLEPGRLWAWSGESVDVRMFSGGLVTRPRVDVLNGANALAVKHPAGWEVVQFRAADLVGPDTWRLSGLLRGQRGTESVRAAAPLPPGASVVALDAAVAPVAMSPQDVGRAWWWKYGPAGVAQDDASFRTASHAFAGLGRRPFSPVHLRAAYAGGDVILTWTRRTRIEGDRWPDVGDSPLGESSLAWRVEIGPADDPARVAEIAGADVSGWTYSAAMQAADGLTGPAEVRVAQVSETFGPGVPARMTINI</sequence>
<dbReference type="RefSeq" id="WP_072748422.1">
    <property type="nucleotide sequence ID" value="NZ_FOHL01000001.1"/>
</dbReference>
<evidence type="ECO:0000313" key="4">
    <source>
        <dbReference type="EMBL" id="SHN76854.1"/>
    </source>
</evidence>
<evidence type="ECO:0000259" key="2">
    <source>
        <dbReference type="Pfam" id="PF13550"/>
    </source>
</evidence>
<feature type="domain" description="Tip attachment protein J" evidence="2">
    <location>
        <begin position="783"/>
        <end position="939"/>
    </location>
</feature>
<dbReference type="Pfam" id="PF13547">
    <property type="entry name" value="GTA_TIM"/>
    <property type="match status" value="1"/>
</dbReference>
<dbReference type="EMBL" id="FRDL01000014">
    <property type="protein sequence ID" value="SHN76854.1"/>
    <property type="molecule type" value="Genomic_DNA"/>
</dbReference>
<dbReference type="Pfam" id="PF23666">
    <property type="entry name" value="Rcc01698_C"/>
    <property type="match status" value="1"/>
</dbReference>
<dbReference type="OrthoDB" id="8445115at2"/>
<feature type="domain" description="GTA TIM-barrel-like" evidence="1">
    <location>
        <begin position="432"/>
        <end position="719"/>
    </location>
</feature>
<evidence type="ECO:0000259" key="1">
    <source>
        <dbReference type="Pfam" id="PF13547"/>
    </source>
</evidence>
<dbReference type="Gene3D" id="3.20.20.80">
    <property type="entry name" value="Glycosidases"/>
    <property type="match status" value="1"/>
</dbReference>
<organism evidence="4 5">
    <name type="scientific">Oceanicella actignis</name>
    <dbReference type="NCBI Taxonomy" id="1189325"/>
    <lineage>
        <taxon>Bacteria</taxon>
        <taxon>Pseudomonadati</taxon>
        <taxon>Pseudomonadota</taxon>
        <taxon>Alphaproteobacteria</taxon>
        <taxon>Rhodobacterales</taxon>
        <taxon>Paracoccaceae</taxon>
        <taxon>Oceanicella</taxon>
    </lineage>
</organism>
<accession>A0A1M7U1P2</accession>
<dbReference type="InterPro" id="IPR025195">
    <property type="entry name" value="GTA_TIM_dom"/>
</dbReference>
<proteinExistence type="predicted"/>